<dbReference type="EC" id="2.1.1.33" evidence="3"/>
<evidence type="ECO:0000256" key="7">
    <source>
        <dbReference type="ARBA" id="ARBA00022694"/>
    </source>
</evidence>
<keyword evidence="4" id="KW-0489">Methyltransferase</keyword>
<dbReference type="AlphaFoldDB" id="A0A6S6S843"/>
<accession>A0A6S6S843</accession>
<reference evidence="8" key="1">
    <citation type="submission" date="2020-01" db="EMBL/GenBank/DDBJ databases">
        <authorList>
            <person name="Meier V. D."/>
            <person name="Meier V D."/>
        </authorList>
    </citation>
    <scope>NUCLEOTIDE SEQUENCE</scope>
    <source>
        <strain evidence="8">HLG_WM_MAG_06</strain>
    </source>
</reference>
<dbReference type="InterPro" id="IPR003358">
    <property type="entry name" value="tRNA_(Gua-N-7)_MeTrfase_Trmb"/>
</dbReference>
<dbReference type="Pfam" id="PF02390">
    <property type="entry name" value="Methyltransf_4"/>
    <property type="match status" value="1"/>
</dbReference>
<organism evidence="8">
    <name type="scientific">uncultured Sulfurovum sp</name>
    <dbReference type="NCBI Taxonomy" id="269237"/>
    <lineage>
        <taxon>Bacteria</taxon>
        <taxon>Pseudomonadati</taxon>
        <taxon>Campylobacterota</taxon>
        <taxon>Epsilonproteobacteria</taxon>
        <taxon>Campylobacterales</taxon>
        <taxon>Sulfurovaceae</taxon>
        <taxon>Sulfurovum</taxon>
        <taxon>environmental samples</taxon>
    </lineage>
</organism>
<evidence type="ECO:0000256" key="1">
    <source>
        <dbReference type="ARBA" id="ARBA00000142"/>
    </source>
</evidence>
<name>A0A6S6S843_9BACT</name>
<dbReference type="GO" id="GO:0008176">
    <property type="term" value="F:tRNA (guanine(46)-N7)-methyltransferase activity"/>
    <property type="evidence" value="ECO:0007669"/>
    <property type="project" value="UniProtKB-EC"/>
</dbReference>
<dbReference type="EMBL" id="CACVAP010000017">
    <property type="protein sequence ID" value="CAA6799287.1"/>
    <property type="molecule type" value="Genomic_DNA"/>
</dbReference>
<comment type="function">
    <text evidence="2">Catalyzes the formation of N(7)-methylguanine at position 46 (m7G46) in tRNA.</text>
</comment>
<dbReference type="Gene3D" id="3.40.50.150">
    <property type="entry name" value="Vaccinia Virus protein VP39"/>
    <property type="match status" value="1"/>
</dbReference>
<evidence type="ECO:0000313" key="8">
    <source>
        <dbReference type="EMBL" id="CAA6799287.1"/>
    </source>
</evidence>
<dbReference type="InterPro" id="IPR029063">
    <property type="entry name" value="SAM-dependent_MTases_sf"/>
</dbReference>
<keyword evidence="7" id="KW-0819">tRNA processing</keyword>
<evidence type="ECO:0000256" key="3">
    <source>
        <dbReference type="ARBA" id="ARBA00011977"/>
    </source>
</evidence>
<evidence type="ECO:0000256" key="4">
    <source>
        <dbReference type="ARBA" id="ARBA00022603"/>
    </source>
</evidence>
<evidence type="ECO:0000256" key="2">
    <source>
        <dbReference type="ARBA" id="ARBA00003015"/>
    </source>
</evidence>
<evidence type="ECO:0000256" key="5">
    <source>
        <dbReference type="ARBA" id="ARBA00022679"/>
    </source>
</evidence>
<sequence length="231" mass="26221">MRETHTNADMSHQNGILYKISVFFTSLKNNGVLPTIRKISQRIEYKRKGIDFSTQNIYDLTRTGEYQEHGTALVSTSIDFLTQLLNDLEKAVGKPINKDVFVDYGSGKGAAIIHAKQLGFEKSIGVEFAKELHDQAEQNIKKLNLENVHSLYADATTYVLPNDISVIYLFNPFDEVVMTKVIENIQKQQESFESDVYVIYGNASCTVLRETFELLDEQVYPSGAKAEFYKI</sequence>
<gene>
    <name evidence="8" type="ORF">HELGO_WM11474</name>
</gene>
<dbReference type="CDD" id="cd02440">
    <property type="entry name" value="AdoMet_MTases"/>
    <property type="match status" value="1"/>
</dbReference>
<keyword evidence="6" id="KW-0949">S-adenosyl-L-methionine</keyword>
<comment type="catalytic activity">
    <reaction evidence="1">
        <text>guanosine(46) in tRNA + S-adenosyl-L-methionine = N(7)-methylguanosine(46) in tRNA + S-adenosyl-L-homocysteine</text>
        <dbReference type="Rhea" id="RHEA:42708"/>
        <dbReference type="Rhea" id="RHEA-COMP:10188"/>
        <dbReference type="Rhea" id="RHEA-COMP:10189"/>
        <dbReference type="ChEBI" id="CHEBI:57856"/>
        <dbReference type="ChEBI" id="CHEBI:59789"/>
        <dbReference type="ChEBI" id="CHEBI:74269"/>
        <dbReference type="ChEBI" id="CHEBI:74480"/>
        <dbReference type="EC" id="2.1.1.33"/>
    </reaction>
</comment>
<proteinExistence type="predicted"/>
<keyword evidence="5" id="KW-0808">Transferase</keyword>
<evidence type="ECO:0000256" key="6">
    <source>
        <dbReference type="ARBA" id="ARBA00022691"/>
    </source>
</evidence>
<dbReference type="SUPFAM" id="SSF53335">
    <property type="entry name" value="S-adenosyl-L-methionine-dependent methyltransferases"/>
    <property type="match status" value="1"/>
</dbReference>
<protein>
    <recommendedName>
        <fullName evidence="3">tRNA (guanine(46)-N(7))-methyltransferase</fullName>
        <ecNumber evidence="3">2.1.1.33</ecNumber>
    </recommendedName>
</protein>